<dbReference type="Proteomes" id="UP000288279">
    <property type="component" value="Unassembled WGS sequence"/>
</dbReference>
<evidence type="ECO:0000256" key="12">
    <source>
        <dbReference type="ARBA" id="ARBA00031184"/>
    </source>
</evidence>
<evidence type="ECO:0000256" key="2">
    <source>
        <dbReference type="ARBA" id="ARBA00002184"/>
    </source>
</evidence>
<evidence type="ECO:0000259" key="16">
    <source>
        <dbReference type="Pfam" id="PF05193"/>
    </source>
</evidence>
<dbReference type="Pfam" id="PF05193">
    <property type="entry name" value="Peptidase_M16_C"/>
    <property type="match status" value="1"/>
</dbReference>
<dbReference type="GO" id="GO:0046872">
    <property type="term" value="F:metal ion binding"/>
    <property type="evidence" value="ECO:0007669"/>
    <property type="project" value="UniProtKB-KW"/>
</dbReference>
<feature type="domain" description="Peptidase M16 middle/third" evidence="17">
    <location>
        <begin position="420"/>
        <end position="698"/>
    </location>
</feature>
<keyword evidence="6" id="KW-0645">Protease</keyword>
<dbReference type="InterPro" id="IPR050626">
    <property type="entry name" value="Peptidase_M16"/>
</dbReference>
<organism evidence="19 20">
    <name type="scientific">Pseudidiomarina taiwanensis</name>
    <dbReference type="NCBI Taxonomy" id="337250"/>
    <lineage>
        <taxon>Bacteria</taxon>
        <taxon>Pseudomonadati</taxon>
        <taxon>Pseudomonadota</taxon>
        <taxon>Gammaproteobacteria</taxon>
        <taxon>Alteromonadales</taxon>
        <taxon>Idiomarinaceae</taxon>
        <taxon>Pseudidiomarina</taxon>
    </lineage>
</organism>
<dbReference type="GO" id="GO:0005737">
    <property type="term" value="C:cytoplasm"/>
    <property type="evidence" value="ECO:0007669"/>
    <property type="project" value="UniProtKB-ARBA"/>
</dbReference>
<dbReference type="InterPro" id="IPR001431">
    <property type="entry name" value="Pept_M16_Zn_BS"/>
</dbReference>
<evidence type="ECO:0000256" key="9">
    <source>
        <dbReference type="ARBA" id="ARBA00022833"/>
    </source>
</evidence>
<dbReference type="EC" id="3.4.24.55" evidence="4"/>
<dbReference type="InterPro" id="IPR011249">
    <property type="entry name" value="Metalloenz_LuxS/M16"/>
</dbReference>
<proteinExistence type="inferred from homology"/>
<evidence type="ECO:0000256" key="5">
    <source>
        <dbReference type="ARBA" id="ARBA00017565"/>
    </source>
</evidence>
<dbReference type="InterPro" id="IPR054734">
    <property type="entry name" value="PqqF-like_C_4"/>
</dbReference>
<keyword evidence="9" id="KW-0862">Zinc</keyword>
<dbReference type="InterPro" id="IPR011765">
    <property type="entry name" value="Pept_M16_N"/>
</dbReference>
<dbReference type="PROSITE" id="PS00143">
    <property type="entry name" value="INSULINASE"/>
    <property type="match status" value="1"/>
</dbReference>
<evidence type="ECO:0000256" key="3">
    <source>
        <dbReference type="ARBA" id="ARBA00007261"/>
    </source>
</evidence>
<dbReference type="PANTHER" id="PTHR43690">
    <property type="entry name" value="NARDILYSIN"/>
    <property type="match status" value="1"/>
</dbReference>
<evidence type="ECO:0000256" key="7">
    <source>
        <dbReference type="ARBA" id="ARBA00022723"/>
    </source>
</evidence>
<feature type="domain" description="Peptidase M16 N-terminal" evidence="15">
    <location>
        <begin position="76"/>
        <end position="209"/>
    </location>
</feature>
<dbReference type="AlphaFoldDB" id="A0A432ZJP6"/>
<evidence type="ECO:0000259" key="15">
    <source>
        <dbReference type="Pfam" id="PF00675"/>
    </source>
</evidence>
<dbReference type="InterPro" id="IPR007863">
    <property type="entry name" value="Peptidase_M16_C"/>
</dbReference>
<evidence type="ECO:0000256" key="11">
    <source>
        <dbReference type="ARBA" id="ARBA00029597"/>
    </source>
</evidence>
<evidence type="ECO:0000259" key="18">
    <source>
        <dbReference type="Pfam" id="PF22456"/>
    </source>
</evidence>
<reference evidence="19 20" key="1">
    <citation type="journal article" date="2011" name="Front. Microbiol.">
        <title>Genomic signatures of strain selection and enhancement in Bacillus atrophaeus var. globigii, a historical biowarfare simulant.</title>
        <authorList>
            <person name="Gibbons H.S."/>
            <person name="Broomall S.M."/>
            <person name="McNew L.A."/>
            <person name="Daligault H."/>
            <person name="Chapman C."/>
            <person name="Bruce D."/>
            <person name="Karavis M."/>
            <person name="Krepps M."/>
            <person name="McGregor P.A."/>
            <person name="Hong C."/>
            <person name="Park K.H."/>
            <person name="Akmal A."/>
            <person name="Feldman A."/>
            <person name="Lin J.S."/>
            <person name="Chang W.E."/>
            <person name="Higgs B.W."/>
            <person name="Demirev P."/>
            <person name="Lindquist J."/>
            <person name="Liem A."/>
            <person name="Fochler E."/>
            <person name="Read T.D."/>
            <person name="Tapia R."/>
            <person name="Johnson S."/>
            <person name="Bishop-Lilly K.A."/>
            <person name="Detter C."/>
            <person name="Han C."/>
            <person name="Sozhamannan S."/>
            <person name="Rosenzweig C.N."/>
            <person name="Skowronski E.W."/>
        </authorList>
    </citation>
    <scope>NUCLEOTIDE SEQUENCE [LARGE SCALE GENOMIC DNA]</scope>
    <source>
        <strain evidence="19 20">PIT1</strain>
    </source>
</reference>
<dbReference type="Gene3D" id="3.30.830.10">
    <property type="entry name" value="Metalloenzyme, LuxS/M16 peptidase-like"/>
    <property type="match status" value="4"/>
</dbReference>
<evidence type="ECO:0000256" key="1">
    <source>
        <dbReference type="ARBA" id="ARBA00001947"/>
    </source>
</evidence>
<dbReference type="FunFam" id="3.30.830.10:FF:000012">
    <property type="entry name" value="Protease 3"/>
    <property type="match status" value="1"/>
</dbReference>
<dbReference type="EMBL" id="PIQG01000002">
    <property type="protein sequence ID" value="RUO78237.1"/>
    <property type="molecule type" value="Genomic_DNA"/>
</dbReference>
<evidence type="ECO:0000313" key="20">
    <source>
        <dbReference type="Proteomes" id="UP000288279"/>
    </source>
</evidence>
<evidence type="ECO:0000256" key="8">
    <source>
        <dbReference type="ARBA" id="ARBA00022801"/>
    </source>
</evidence>
<gene>
    <name evidence="19" type="ORF">CWI83_04160</name>
</gene>
<evidence type="ECO:0000256" key="10">
    <source>
        <dbReference type="ARBA" id="ARBA00023049"/>
    </source>
</evidence>
<dbReference type="FunFam" id="3.30.830.10:FF:000005">
    <property type="entry name" value="nardilysin isoform X1"/>
    <property type="match status" value="1"/>
</dbReference>
<comment type="cofactor">
    <cofactor evidence="1">
        <name>Zn(2+)</name>
        <dbReference type="ChEBI" id="CHEBI:29105"/>
    </cofactor>
</comment>
<feature type="domain" description="Peptidase M16 C-terminal" evidence="16">
    <location>
        <begin position="235"/>
        <end position="414"/>
    </location>
</feature>
<comment type="function">
    <text evidence="2">Endopeptidase that degrades small peptides of less than 7 kDa, such as glucagon and insulin.</text>
</comment>
<name>A0A432ZJP6_9GAMM</name>
<comment type="caution">
    <text evidence="19">The sequence shown here is derived from an EMBL/GenBank/DDBJ whole genome shotgun (WGS) entry which is preliminary data.</text>
</comment>
<dbReference type="GO" id="GO:0004222">
    <property type="term" value="F:metalloendopeptidase activity"/>
    <property type="evidence" value="ECO:0007669"/>
    <property type="project" value="UniProtKB-EC"/>
</dbReference>
<evidence type="ECO:0000313" key="19">
    <source>
        <dbReference type="EMBL" id="RUO78237.1"/>
    </source>
</evidence>
<dbReference type="Pfam" id="PF22456">
    <property type="entry name" value="PqqF-like_C_4"/>
    <property type="match status" value="1"/>
</dbReference>
<dbReference type="Pfam" id="PF16187">
    <property type="entry name" value="Peptidase_M16_M"/>
    <property type="match status" value="1"/>
</dbReference>
<dbReference type="PANTHER" id="PTHR43690:SF18">
    <property type="entry name" value="INSULIN-DEGRADING ENZYME-RELATED"/>
    <property type="match status" value="1"/>
</dbReference>
<dbReference type="GO" id="GO:0006508">
    <property type="term" value="P:proteolysis"/>
    <property type="evidence" value="ECO:0007669"/>
    <property type="project" value="UniProtKB-KW"/>
</dbReference>
<evidence type="ECO:0000256" key="4">
    <source>
        <dbReference type="ARBA" id="ARBA00012449"/>
    </source>
</evidence>
<dbReference type="Pfam" id="PF00675">
    <property type="entry name" value="Peptidase_M16"/>
    <property type="match status" value="1"/>
</dbReference>
<keyword evidence="10" id="KW-0482">Metalloprotease</keyword>
<evidence type="ECO:0000259" key="17">
    <source>
        <dbReference type="Pfam" id="PF16187"/>
    </source>
</evidence>
<evidence type="ECO:0000256" key="6">
    <source>
        <dbReference type="ARBA" id="ARBA00022670"/>
    </source>
</evidence>
<keyword evidence="20" id="KW-1185">Reference proteome</keyword>
<evidence type="ECO:0000256" key="14">
    <source>
        <dbReference type="RuleBase" id="RU004447"/>
    </source>
</evidence>
<evidence type="ECO:0000256" key="13">
    <source>
        <dbReference type="ARBA" id="ARBA00033450"/>
    </source>
</evidence>
<keyword evidence="8" id="KW-0378">Hydrolase</keyword>
<feature type="domain" description="Coenzyme PQQ synthesis protein F-like C-terminal lobe" evidence="18">
    <location>
        <begin position="803"/>
        <end position="902"/>
    </location>
</feature>
<protein>
    <recommendedName>
        <fullName evidence="5">Protease 3</fullName>
        <ecNumber evidence="4">3.4.24.55</ecNumber>
    </recommendedName>
    <alternativeName>
        <fullName evidence="13">Pitrilysin</fullName>
    </alternativeName>
    <alternativeName>
        <fullName evidence="12">Protease III</fullName>
    </alternativeName>
    <alternativeName>
        <fullName evidence="11">Protease pi</fullName>
    </alternativeName>
</protein>
<dbReference type="SUPFAM" id="SSF63411">
    <property type="entry name" value="LuxS/MPP-like metallohydrolase"/>
    <property type="match status" value="4"/>
</dbReference>
<accession>A0A432ZJP6</accession>
<dbReference type="OrthoDB" id="9811314at2"/>
<keyword evidence="7" id="KW-0479">Metal-binding</keyword>
<sequence>MTSSYLTKVISSVLKTSIFRWNSKPSVNQRSNTIRSVMVSPSHGGDSVVHATDIIQSPADQCHYQALTLANGLRCCLVHSPEAQHSAAAMAVATGHFDDPEDAQGLAHFLEHMLFLGTEGYPAAEDYQNFIANHGGGHNAWTGTELSNYYFHILPEYFGQALDRFCRFFYQPLLHPDWVAKELESIDAEFHLKRQDELRRLYQVHKSTVNQAHPFAKFSVGNRNTLSDRPDRPLAQQLRDFFQSNYQAQWMTLVLVGPHSLAELQQLALQYGEEIPGQPERVKPAIDVPLYLPEQLAARIQMRPLKDVQRLIISFALPSIDADYAHKTTSFIAHILGYEGPGSLFSLLRERQWIVSLAAGGGISGSNFKDFNINMQLTDEGLAHIDDIIAEVLAYIRLIDAMAIEEWRYQERQNTIAQAFRYQERSRSKDLAPALAVNLQQYKLEDVVFGDYRMDGLNHSFARQILQLMTPDNMRTTVIHKQVETDQIEPIYGSEYSFSPLSNDSLARFRAISASDSQARLPQANPYTGQLRPLHPVKRVQSVPELTVINSKLRHWHLQEAEFRVPRAHLYLSFRLPAVTATARSFALARLWCELLLDYLSESCYDAEVAGLHYNIYPQQQGITIHISGLSSGVATLSQQLLITLQNATFSPHRFHVLRQKLAQNWRSALASRPLNLLFSKFNVLVQPNTFAVCQLAEELAEIDLADYQQWRSQLFNEVAIESFSCGDIITEELHPVLEQIQQLTAAAKLAPLAQLDARGLAELQAQDFKVCEGLRQTHPDSALILAIQGEQTELREQALFLLFNHLVNSAFFHQLRTEKQLGYLVGTSYLPIQQRPHLLFYVQSSNTDTEQLTTAVEHFLADFQLHLQQFDADQLASAQQAIRLQLLEPDTNLRLRAQRFWSSITQADTDFARLNQLAEALEHLTPKDLQQFFNTAVLQTTSRLYLKSEPTALTAVAEPD</sequence>
<comment type="similarity">
    <text evidence="3 14">Belongs to the peptidase M16 family.</text>
</comment>
<dbReference type="InterPro" id="IPR032632">
    <property type="entry name" value="Peptidase_M16_M"/>
</dbReference>